<dbReference type="PANTHER" id="PTHR46017">
    <property type="entry name" value="ALPHA-MANNOSIDASE 2C1"/>
    <property type="match status" value="1"/>
</dbReference>
<dbReference type="PANTHER" id="PTHR46017:SF1">
    <property type="entry name" value="ALPHA-MANNOSIDASE 2C1"/>
    <property type="match status" value="1"/>
</dbReference>
<dbReference type="RefSeq" id="WP_122201100.1">
    <property type="nucleotide sequence ID" value="NZ_CABJFV010000003.1"/>
</dbReference>
<keyword evidence="5" id="KW-0732">Signal</keyword>
<dbReference type="InterPro" id="IPR000602">
    <property type="entry name" value="Glyco_hydro_38_N"/>
</dbReference>
<dbReference type="Pfam" id="PF07748">
    <property type="entry name" value="Glyco_hydro_38C"/>
    <property type="match status" value="1"/>
</dbReference>
<keyword evidence="4" id="KW-0326">Glycosidase</keyword>
<dbReference type="EMBL" id="QSGO01000003">
    <property type="protein sequence ID" value="RHB37152.1"/>
    <property type="molecule type" value="Genomic_DNA"/>
</dbReference>
<proteinExistence type="inferred from homology"/>
<dbReference type="Gene3D" id="2.60.40.2220">
    <property type="match status" value="1"/>
</dbReference>
<dbReference type="SUPFAM" id="SSF88688">
    <property type="entry name" value="Families 57/38 glycoside transferase middle domain"/>
    <property type="match status" value="1"/>
</dbReference>
<evidence type="ECO:0000256" key="1">
    <source>
        <dbReference type="ARBA" id="ARBA00009792"/>
    </source>
</evidence>
<accession>A0A413VUD3</accession>
<dbReference type="Gene3D" id="2.60.40.1180">
    <property type="entry name" value="Golgi alpha-mannosidase II"/>
    <property type="match status" value="1"/>
</dbReference>
<dbReference type="GO" id="GO:0009313">
    <property type="term" value="P:oligosaccharide catabolic process"/>
    <property type="evidence" value="ECO:0007669"/>
    <property type="project" value="TreeGrafter"/>
</dbReference>
<dbReference type="InterPro" id="IPR037094">
    <property type="entry name" value="Glyco_hydro_38_cen_sf"/>
</dbReference>
<keyword evidence="2" id="KW-0479">Metal-binding</keyword>
<dbReference type="InterPro" id="IPR015341">
    <property type="entry name" value="Glyco_hydro_38_cen"/>
</dbReference>
<evidence type="ECO:0000313" key="7">
    <source>
        <dbReference type="EMBL" id="RHB37152.1"/>
    </source>
</evidence>
<dbReference type="Gene3D" id="3.20.110.10">
    <property type="entry name" value="Glycoside hydrolase 38, N terminal domain"/>
    <property type="match status" value="1"/>
</dbReference>
<dbReference type="Proteomes" id="UP000284379">
    <property type="component" value="Unassembled WGS sequence"/>
</dbReference>
<dbReference type="GO" id="GO:0006013">
    <property type="term" value="P:mannose metabolic process"/>
    <property type="evidence" value="ECO:0007669"/>
    <property type="project" value="InterPro"/>
</dbReference>
<feature type="chain" id="PRO_5019415664" evidence="5">
    <location>
        <begin position="21"/>
        <end position="1204"/>
    </location>
</feature>
<evidence type="ECO:0000256" key="2">
    <source>
        <dbReference type="ARBA" id="ARBA00022723"/>
    </source>
</evidence>
<dbReference type="InterPro" id="IPR027291">
    <property type="entry name" value="Glyco_hydro_38_N_sf"/>
</dbReference>
<dbReference type="Pfam" id="PF09261">
    <property type="entry name" value="Alpha-mann_mid"/>
    <property type="match status" value="1"/>
</dbReference>
<dbReference type="InterPro" id="IPR028995">
    <property type="entry name" value="Glyco_hydro_57/38_cen_sf"/>
</dbReference>
<organism evidence="7 8">
    <name type="scientific">Bacteroides nordii</name>
    <dbReference type="NCBI Taxonomy" id="291645"/>
    <lineage>
        <taxon>Bacteria</taxon>
        <taxon>Pseudomonadati</taxon>
        <taxon>Bacteroidota</taxon>
        <taxon>Bacteroidia</taxon>
        <taxon>Bacteroidales</taxon>
        <taxon>Bacteroidaceae</taxon>
        <taxon>Bacteroides</taxon>
    </lineage>
</organism>
<protein>
    <submittedName>
        <fullName evidence="7">Alpha-mannosidase</fullName>
    </submittedName>
</protein>
<dbReference type="PROSITE" id="PS50022">
    <property type="entry name" value="FA58C_3"/>
    <property type="match status" value="1"/>
</dbReference>
<feature type="domain" description="F5/8 type C" evidence="6">
    <location>
        <begin position="1058"/>
        <end position="1204"/>
    </location>
</feature>
<dbReference type="InterPro" id="IPR000421">
    <property type="entry name" value="FA58C"/>
</dbReference>
<dbReference type="Gene3D" id="1.20.1270.50">
    <property type="entry name" value="Glycoside hydrolase family 38, central domain"/>
    <property type="match status" value="1"/>
</dbReference>
<dbReference type="GO" id="GO:0004559">
    <property type="term" value="F:alpha-mannosidase activity"/>
    <property type="evidence" value="ECO:0007669"/>
    <property type="project" value="InterPro"/>
</dbReference>
<dbReference type="GO" id="GO:0046872">
    <property type="term" value="F:metal ion binding"/>
    <property type="evidence" value="ECO:0007669"/>
    <property type="project" value="UniProtKB-KW"/>
</dbReference>
<evidence type="ECO:0000259" key="6">
    <source>
        <dbReference type="PROSITE" id="PS50022"/>
    </source>
</evidence>
<comment type="caution">
    <text evidence="7">The sequence shown here is derived from an EMBL/GenBank/DDBJ whole genome shotgun (WGS) entry which is preliminary data.</text>
</comment>
<feature type="signal peptide" evidence="5">
    <location>
        <begin position="1"/>
        <end position="20"/>
    </location>
</feature>
<dbReference type="FunFam" id="1.20.1270.50:FF:000004">
    <property type="entry name" value="alpha-mannosidase 2C1 isoform X1"/>
    <property type="match status" value="1"/>
</dbReference>
<dbReference type="SMART" id="SM00872">
    <property type="entry name" value="Alpha-mann_mid"/>
    <property type="match status" value="1"/>
</dbReference>
<dbReference type="Pfam" id="PF01074">
    <property type="entry name" value="Glyco_hydro_38N"/>
    <property type="match status" value="1"/>
</dbReference>
<dbReference type="Pfam" id="PF00754">
    <property type="entry name" value="F5_F8_type_C"/>
    <property type="match status" value="1"/>
</dbReference>
<dbReference type="AlphaFoldDB" id="A0A413VUD3"/>
<dbReference type="InterPro" id="IPR013780">
    <property type="entry name" value="Glyco_hydro_b"/>
</dbReference>
<dbReference type="Gene3D" id="2.70.98.30">
    <property type="entry name" value="Golgi alpha-mannosidase II, domain 4"/>
    <property type="match status" value="1"/>
</dbReference>
<reference evidence="7 8" key="1">
    <citation type="submission" date="2018-08" db="EMBL/GenBank/DDBJ databases">
        <title>A genome reference for cultivated species of the human gut microbiota.</title>
        <authorList>
            <person name="Zou Y."/>
            <person name="Xue W."/>
            <person name="Luo G."/>
        </authorList>
    </citation>
    <scope>NUCLEOTIDE SEQUENCE [LARGE SCALE GENOMIC DNA]</scope>
    <source>
        <strain evidence="7 8">AM40-30BH</strain>
    </source>
</reference>
<evidence type="ECO:0000313" key="8">
    <source>
        <dbReference type="Proteomes" id="UP000284379"/>
    </source>
</evidence>
<dbReference type="Gene3D" id="2.60.120.260">
    <property type="entry name" value="Galactose-binding domain-like"/>
    <property type="match status" value="1"/>
</dbReference>
<dbReference type="InterPro" id="IPR011330">
    <property type="entry name" value="Glyco_hydro/deAcase_b/a-brl"/>
</dbReference>
<dbReference type="InterPro" id="IPR008979">
    <property type="entry name" value="Galactose-bd-like_sf"/>
</dbReference>
<dbReference type="GO" id="GO:0030246">
    <property type="term" value="F:carbohydrate binding"/>
    <property type="evidence" value="ECO:0007669"/>
    <property type="project" value="InterPro"/>
</dbReference>
<name>A0A413VUD3_9BACE</name>
<evidence type="ECO:0000256" key="4">
    <source>
        <dbReference type="ARBA" id="ARBA00023295"/>
    </source>
</evidence>
<comment type="similarity">
    <text evidence="1">Belongs to the glycosyl hydrolase 38 family.</text>
</comment>
<dbReference type="InterPro" id="IPR041147">
    <property type="entry name" value="GH38_C"/>
</dbReference>
<dbReference type="CDD" id="cd10789">
    <property type="entry name" value="GH38N_AMII_ER_cytosolic"/>
    <property type="match status" value="1"/>
</dbReference>
<keyword evidence="3" id="KW-0378">Hydrolase</keyword>
<dbReference type="SUPFAM" id="SSF74650">
    <property type="entry name" value="Galactose mutarotase-like"/>
    <property type="match status" value="1"/>
</dbReference>
<gene>
    <name evidence="7" type="ORF">DW888_06315</name>
</gene>
<dbReference type="Pfam" id="PF17677">
    <property type="entry name" value="Glyco_hydro38C2"/>
    <property type="match status" value="1"/>
</dbReference>
<evidence type="ECO:0000256" key="3">
    <source>
        <dbReference type="ARBA" id="ARBA00022801"/>
    </source>
</evidence>
<dbReference type="SUPFAM" id="SSF88713">
    <property type="entry name" value="Glycoside hydrolase/deacetylase"/>
    <property type="match status" value="1"/>
</dbReference>
<evidence type="ECO:0000256" key="5">
    <source>
        <dbReference type="SAM" id="SignalP"/>
    </source>
</evidence>
<sequence>MKKHIIALASTLLLCSGSYSQNTQPEKKPKAYMVADAHLDTQWNWDVQTTIKQYVWNTISQNLLLLKQYPDYIFNFEGGVKYAWMKEYYSAQYEEMKKYIREGRWHVSGASWEASDALVPSTESAIRNIMLGQEYYRKEFGVESTDIFLPDCFGFGWTLPTIAAHCGLIGFSSQKLDWRNKPFYGKSKHPFTIGLWQGIDGSSVMLAHGYDYGKRWNDEDLSENKELLGLTTRTPLNMVYRYYGTGDIGGSPTLGSVRSVEKGIKGNGPLEIISATSDQMFKDFQPYKDHPELPVFNGELLMDVHGTGCYTSQAAMKLYNRQNELLGDAAERAAVAAEWLNKAAYPGTTLTDAWKRFIYHQFHDDLTGTSIPHAYEFSWNDELISLKQFSGVLASSIRSIAGDMDTQVKGIPVILYNALGFPVQDIAEVELEVPAAPKGVTVYDNNGKKVASQLLSYTNGKAHLLIEATVPATGYAVYDVRTSGTANRFAATTSNTLENSIYKITLDEKGDITSLLDKTQNKELVKQGKAIRLALFTQNKSYHWPAWEVLKETIDREPISITDNVKISLVENGELRKAICIEKTHGESVFKQYIRLYEGSRADRIDFYNEIDWQSTNALLKAEFPLNIENTEATYDLGIGSVKRGNNTDIAYEVYAQYWADLTNQDNSYGVSILNDSKYGWDKPNNHTLRLTLLHTPETTRNYAYQDKQDYGHHNFTYSLVGHSGKLDHASTVEKAELMNQRLKAFQTTKHKGTLGKEFSFATSDNRNVIIKALKKAESSDEYVVRVYETGGEKSQQATLSFAGDILNANEADGTEKTIGAANFNGNKLQITIKPYSVKTFKVRLKSAAQPASEPEYVNLPLNYDRKCASFNEFRGEANFESGYSYAAELLPDSIFADQIPFRLGEKETFNGMTCKGDTIYLPDGHKYTHLYFLAAATDDDYTATFCCGKNKAEITVPSYTGFIGQWGHTNHTKGYLKDAEIAYVGTHRHAPGEDQAYEFTYMFKFGIDIPKGAVSFILPKNDKIVLFAATLAKEEQPAVNTASQLFRTAIKEEAGKILSTQESPKENLLKTAKIISYSGYMNNREKPECMIDGNKDTKWCDTGMTPNYVDFDLGEAQDISGWKLVNAGEESHTYVTKGCFLQGKNNLNEEWKTLDRLNNNKRNVVSRQLSEPAKVRYIRLMVTNPTQDDEGKDTRIYEFEVYK</sequence>
<dbReference type="SUPFAM" id="SSF49785">
    <property type="entry name" value="Galactose-binding domain-like"/>
    <property type="match status" value="1"/>
</dbReference>
<dbReference type="InterPro" id="IPR011013">
    <property type="entry name" value="Gal_mutarotase_sf_dom"/>
</dbReference>
<dbReference type="InterPro" id="IPR011682">
    <property type="entry name" value="Glyco_hydro_38_C"/>
</dbReference>